<dbReference type="RefSeq" id="WP_252672715.1">
    <property type="nucleotide sequence ID" value="NZ_CP099547.1"/>
</dbReference>
<evidence type="ECO:0000256" key="2">
    <source>
        <dbReference type="ARBA" id="ARBA00022741"/>
    </source>
</evidence>
<keyword evidence="8" id="KW-1185">Reference proteome</keyword>
<dbReference type="InterPro" id="IPR050861">
    <property type="entry name" value="Dihydroxyacetone_Kinase"/>
</dbReference>
<dbReference type="SMART" id="SM01120">
    <property type="entry name" value="Dak2"/>
    <property type="match status" value="1"/>
</dbReference>
<dbReference type="PROSITE" id="PS51480">
    <property type="entry name" value="DHAL"/>
    <property type="match status" value="1"/>
</dbReference>
<keyword evidence="2" id="KW-0547">Nucleotide-binding</keyword>
<dbReference type="PANTHER" id="PTHR28629:SF4">
    <property type="entry name" value="TRIOKINASE_FMN CYCLASE"/>
    <property type="match status" value="1"/>
</dbReference>
<evidence type="ECO:0000256" key="4">
    <source>
        <dbReference type="ARBA" id="ARBA00022840"/>
    </source>
</evidence>
<evidence type="ECO:0000256" key="3">
    <source>
        <dbReference type="ARBA" id="ARBA00022777"/>
    </source>
</evidence>
<protein>
    <submittedName>
        <fullName evidence="7">Dihydroxyacetone kinase subunit DhaK</fullName>
        <ecNumber evidence="7">2.7.1.121</ecNumber>
    </submittedName>
</protein>
<dbReference type="SUPFAM" id="SSF101473">
    <property type="entry name" value="DhaL-like"/>
    <property type="match status" value="1"/>
</dbReference>
<evidence type="ECO:0000259" key="5">
    <source>
        <dbReference type="PROSITE" id="PS51480"/>
    </source>
</evidence>
<dbReference type="Gene3D" id="1.25.40.340">
    <property type="match status" value="1"/>
</dbReference>
<evidence type="ECO:0000313" key="8">
    <source>
        <dbReference type="Proteomes" id="UP001056109"/>
    </source>
</evidence>
<gene>
    <name evidence="7" type="primary">dhaK</name>
    <name evidence="7" type="ORF">NG665_05665</name>
</gene>
<dbReference type="NCBIfam" id="TIGR02365">
    <property type="entry name" value="dha_L_ycgS"/>
    <property type="match status" value="1"/>
</dbReference>
<evidence type="ECO:0000259" key="6">
    <source>
        <dbReference type="PROSITE" id="PS51481"/>
    </source>
</evidence>
<sequence length="575" mass="60185">MKKFINDPATVVDEALAGMALAHPELRVDKESRVIFRAGQPTEKVALISGGGSGHEPLHGGFVGPGMLDAAVAGEVFTSPTPDQVYAAIKGSNGGKGTLLIIKNYTGDVLNFQMAAELAHAEGIEVEYVVVNDDVAVEDSSFTAGRRGVGLTVLLEKIVGAAAEEGQTLSSVKELANKVIAQGRSMGVALTSVTLPAVGKPSFDLPETDIEMGVGIHGEPGRRRTPMMNAHEIASELVEAITADLDFTDSPAIVMVNGMGATPLIELYLMYNEVEQLLAQRGVKVVRNLVGNYITSIDMAGCSLTVLKADEEILRLWDAPVATPGLTRGGGVVSQQPVSHVAEPAQAKVTANETVVHAHRQREETGNGITLAMVRQWMERAAKKLEENKEYLSELDAAIGDADHGANIARGMSVAVDKLAAADPDSFGDIGKTAGMALVSSVGGASGPLYGTFFLRFGQEIGDVDEIDVATLAAAFRAGVDGVRSRGKAEAGEKTMLDVLIPVANTLEAYTDAQLSDALSAARQAAFTGRDQTVDMVAQKGRASYLGERSRGHMDPGAASAALLVDALGFVVLGE</sequence>
<dbReference type="NCBIfam" id="NF011049">
    <property type="entry name" value="PRK14479.1"/>
    <property type="match status" value="1"/>
</dbReference>
<dbReference type="InterPro" id="IPR004007">
    <property type="entry name" value="DhaL_dom"/>
</dbReference>
<dbReference type="PANTHER" id="PTHR28629">
    <property type="entry name" value="TRIOKINASE/FMN CYCLASE"/>
    <property type="match status" value="1"/>
</dbReference>
<keyword evidence="3 7" id="KW-0418">Kinase</keyword>
<dbReference type="Gene3D" id="3.40.50.10440">
    <property type="entry name" value="Dihydroxyacetone kinase, domain 1"/>
    <property type="match status" value="1"/>
</dbReference>
<dbReference type="Gene3D" id="3.30.1180.20">
    <property type="entry name" value="Dihydroxyacetone kinase, domain 2"/>
    <property type="match status" value="1"/>
</dbReference>
<dbReference type="InterPro" id="IPR012736">
    <property type="entry name" value="DhaK_1"/>
</dbReference>
<dbReference type="NCBIfam" id="TIGR02363">
    <property type="entry name" value="dhaK1"/>
    <property type="match status" value="1"/>
</dbReference>
<dbReference type="InterPro" id="IPR004006">
    <property type="entry name" value="DhaK_dom"/>
</dbReference>
<dbReference type="EC" id="2.7.1.121" evidence="7"/>
<dbReference type="Pfam" id="PF02734">
    <property type="entry name" value="Dak2"/>
    <property type="match status" value="1"/>
</dbReference>
<dbReference type="Pfam" id="PF02733">
    <property type="entry name" value="Dak1"/>
    <property type="match status" value="1"/>
</dbReference>
<dbReference type="InterPro" id="IPR036117">
    <property type="entry name" value="DhaL_dom_sf"/>
</dbReference>
<proteinExistence type="predicted"/>
<dbReference type="EMBL" id="CP099547">
    <property type="protein sequence ID" value="USR78876.1"/>
    <property type="molecule type" value="Genomic_DNA"/>
</dbReference>
<dbReference type="SUPFAM" id="SSF82549">
    <property type="entry name" value="DAK1/DegV-like"/>
    <property type="match status" value="1"/>
</dbReference>
<name>A0ABY5AFV0_9ACTO</name>
<keyword evidence="4" id="KW-0067">ATP-binding</keyword>
<dbReference type="Proteomes" id="UP001056109">
    <property type="component" value="Chromosome"/>
</dbReference>
<accession>A0ABY5AFV0</accession>
<evidence type="ECO:0000313" key="7">
    <source>
        <dbReference type="EMBL" id="USR78876.1"/>
    </source>
</evidence>
<dbReference type="InterPro" id="IPR012737">
    <property type="entry name" value="DhaK_L_YcgS"/>
</dbReference>
<keyword evidence="1 7" id="KW-0808">Transferase</keyword>
<dbReference type="PROSITE" id="PS51481">
    <property type="entry name" value="DHAK"/>
    <property type="match status" value="1"/>
</dbReference>
<feature type="domain" description="DhaK" evidence="6">
    <location>
        <begin position="7"/>
        <end position="326"/>
    </location>
</feature>
<reference evidence="7" key="1">
    <citation type="submission" date="2022-06" db="EMBL/GenBank/DDBJ databases">
        <title>Complete Genome Sequence of Arcanobacterium pinnipediorum strain DSM 28752 isolated from a harbour seal.</title>
        <authorList>
            <person name="Borowiak M."/>
            <person name="Kreitlow A."/>
            <person name="Alssahen M."/>
            <person name="Malorny B."/>
            <person name="Laemmler C."/>
            <person name="Prenger-Berninghoff E."/>
            <person name="Siebert U."/>
            <person name="Ploetz M."/>
            <person name="Abdulmawjood A."/>
        </authorList>
    </citation>
    <scope>NUCLEOTIDE SEQUENCE</scope>
    <source>
        <strain evidence="7">DSM 28752</strain>
    </source>
</reference>
<feature type="domain" description="DhaL" evidence="5">
    <location>
        <begin position="372"/>
        <end position="570"/>
    </location>
</feature>
<dbReference type="GO" id="GO:0047324">
    <property type="term" value="F:phosphoenolpyruvate-glycerone phosphotransferase activity"/>
    <property type="evidence" value="ECO:0007669"/>
    <property type="project" value="UniProtKB-EC"/>
</dbReference>
<evidence type="ECO:0000256" key="1">
    <source>
        <dbReference type="ARBA" id="ARBA00022679"/>
    </source>
</evidence>
<organism evidence="7 8">
    <name type="scientific">Arcanobacterium pinnipediorum</name>
    <dbReference type="NCBI Taxonomy" id="1503041"/>
    <lineage>
        <taxon>Bacteria</taxon>
        <taxon>Bacillati</taxon>
        <taxon>Actinomycetota</taxon>
        <taxon>Actinomycetes</taxon>
        <taxon>Actinomycetales</taxon>
        <taxon>Actinomycetaceae</taxon>
        <taxon>Arcanobacterium</taxon>
    </lineage>
</organism>